<keyword evidence="1" id="KW-0812">Transmembrane</keyword>
<reference evidence="3" key="1">
    <citation type="journal article" date="2020" name="Nature">
        <title>Giant virus diversity and host interactions through global metagenomics.</title>
        <authorList>
            <person name="Schulz F."/>
            <person name="Roux S."/>
            <person name="Paez-Espino D."/>
            <person name="Jungbluth S."/>
            <person name="Walsh D.A."/>
            <person name="Denef V.J."/>
            <person name="McMahon K.D."/>
            <person name="Konstantinidis K.T."/>
            <person name="Eloe-Fadrosh E.A."/>
            <person name="Kyrpides N.C."/>
            <person name="Woyke T."/>
        </authorList>
    </citation>
    <scope>NUCLEOTIDE SEQUENCE</scope>
    <source>
        <strain evidence="3">GVMAG-M-3300020182-33</strain>
    </source>
</reference>
<evidence type="ECO:0000256" key="1">
    <source>
        <dbReference type="SAM" id="Phobius"/>
    </source>
</evidence>
<name>A0A6C0BZV7_9ZZZZ</name>
<organism evidence="3">
    <name type="scientific">viral metagenome</name>
    <dbReference type="NCBI Taxonomy" id="1070528"/>
    <lineage>
        <taxon>unclassified sequences</taxon>
        <taxon>metagenomes</taxon>
        <taxon>organismal metagenomes</taxon>
    </lineage>
</organism>
<protein>
    <recommendedName>
        <fullName evidence="2">Fungal lipase-type domain-containing protein</fullName>
    </recommendedName>
</protein>
<dbReference type="InterPro" id="IPR002921">
    <property type="entry name" value="Fungal_lipase-type"/>
</dbReference>
<sequence>MKASLVSAILIITLMVALTYSVFAFNLKAIRSLERRLGYATFGSPSLRNVFLAGANPSMCSAPLESRHVSAAYERARWAAPIALRGLDVSDLMWKAATVQTTNKDQTRSKVYAKQEEGWVTLSSDKLPFFCSVGEWQGLLLVVYRSTASESEALQGDLGGAFTAQYGYADVLRLLHNGIPVPFPPQVTLDGKESASNDVPKVHAGFWSAYVESGLESDVWRELEKRLQQKRMPLAILGHSLGAGVAAVCVAKSIPRLQLLKLPNVYLILTACPKPGNTALQTHILRSNVECICYANEADPVPWLPFSTMPNPISKDGMLEYTMLPGTFLLSRSCPSLLLSHSSMTYRGLLAGLAARK</sequence>
<dbReference type="SUPFAM" id="SSF53474">
    <property type="entry name" value="alpha/beta-Hydrolases"/>
    <property type="match status" value="1"/>
</dbReference>
<evidence type="ECO:0000259" key="2">
    <source>
        <dbReference type="Pfam" id="PF01764"/>
    </source>
</evidence>
<dbReference type="Pfam" id="PF01764">
    <property type="entry name" value="Lipase_3"/>
    <property type="match status" value="1"/>
</dbReference>
<proteinExistence type="predicted"/>
<evidence type="ECO:0000313" key="3">
    <source>
        <dbReference type="EMBL" id="QHS97622.1"/>
    </source>
</evidence>
<dbReference type="EMBL" id="MN739301">
    <property type="protein sequence ID" value="QHS97622.1"/>
    <property type="molecule type" value="Genomic_DNA"/>
</dbReference>
<dbReference type="InterPro" id="IPR029058">
    <property type="entry name" value="AB_hydrolase_fold"/>
</dbReference>
<dbReference type="PANTHER" id="PTHR45856:SF24">
    <property type="entry name" value="FUNGAL LIPASE-LIKE DOMAIN-CONTAINING PROTEIN"/>
    <property type="match status" value="1"/>
</dbReference>
<dbReference type="PANTHER" id="PTHR45856">
    <property type="entry name" value="ALPHA/BETA-HYDROLASES SUPERFAMILY PROTEIN"/>
    <property type="match status" value="1"/>
</dbReference>
<dbReference type="InterPro" id="IPR051218">
    <property type="entry name" value="Sec_MonoDiacylglyc_Lipase"/>
</dbReference>
<dbReference type="Gene3D" id="3.40.50.1820">
    <property type="entry name" value="alpha/beta hydrolase"/>
    <property type="match status" value="1"/>
</dbReference>
<keyword evidence="1" id="KW-1133">Transmembrane helix</keyword>
<keyword evidence="1" id="KW-0472">Membrane</keyword>
<dbReference type="AlphaFoldDB" id="A0A6C0BZV7"/>
<feature type="domain" description="Fungal lipase-type" evidence="2">
    <location>
        <begin position="195"/>
        <end position="307"/>
    </location>
</feature>
<dbReference type="GO" id="GO:0006629">
    <property type="term" value="P:lipid metabolic process"/>
    <property type="evidence" value="ECO:0007669"/>
    <property type="project" value="InterPro"/>
</dbReference>
<feature type="transmembrane region" description="Helical" evidence="1">
    <location>
        <begin position="6"/>
        <end position="27"/>
    </location>
</feature>
<accession>A0A6C0BZV7</accession>